<keyword evidence="2" id="KW-1185">Reference proteome</keyword>
<dbReference type="AlphaFoldDB" id="Q1IT57"/>
<protein>
    <submittedName>
        <fullName evidence="1">Uncharacterized protein</fullName>
    </submittedName>
</protein>
<accession>Q1IT57</accession>
<dbReference type="EMBL" id="CP000360">
    <property type="protein sequence ID" value="ABF39943.1"/>
    <property type="molecule type" value="Genomic_DNA"/>
</dbReference>
<dbReference type="KEGG" id="aba:Acid345_0940"/>
<evidence type="ECO:0000313" key="1">
    <source>
        <dbReference type="EMBL" id="ABF39943.1"/>
    </source>
</evidence>
<dbReference type="HOGENOM" id="CLU_2538154_0_0_0"/>
<evidence type="ECO:0000313" key="2">
    <source>
        <dbReference type="Proteomes" id="UP000002432"/>
    </source>
</evidence>
<gene>
    <name evidence="1" type="ordered locus">Acid345_0940</name>
</gene>
<dbReference type="Proteomes" id="UP000002432">
    <property type="component" value="Chromosome"/>
</dbReference>
<dbReference type="EnsemblBacteria" id="ABF39943">
    <property type="protein sequence ID" value="ABF39943"/>
    <property type="gene ID" value="Acid345_0940"/>
</dbReference>
<reference evidence="1 2" key="1">
    <citation type="journal article" date="2009" name="Appl. Environ. Microbiol.">
        <title>Three genomes from the phylum Acidobacteria provide insight into the lifestyles of these microorganisms in soils.</title>
        <authorList>
            <person name="Ward N.L."/>
            <person name="Challacombe J.F."/>
            <person name="Janssen P.H."/>
            <person name="Henrissat B."/>
            <person name="Coutinho P.M."/>
            <person name="Wu M."/>
            <person name="Xie G."/>
            <person name="Haft D.H."/>
            <person name="Sait M."/>
            <person name="Badger J."/>
            <person name="Barabote R.D."/>
            <person name="Bradley B."/>
            <person name="Brettin T.S."/>
            <person name="Brinkac L.M."/>
            <person name="Bruce D."/>
            <person name="Creasy T."/>
            <person name="Daugherty S.C."/>
            <person name="Davidsen T.M."/>
            <person name="DeBoy R.T."/>
            <person name="Detter J.C."/>
            <person name="Dodson R.J."/>
            <person name="Durkin A.S."/>
            <person name="Ganapathy A."/>
            <person name="Gwinn-Giglio M."/>
            <person name="Han C.S."/>
            <person name="Khouri H."/>
            <person name="Kiss H."/>
            <person name="Kothari S.P."/>
            <person name="Madupu R."/>
            <person name="Nelson K.E."/>
            <person name="Nelson W.C."/>
            <person name="Paulsen I."/>
            <person name="Penn K."/>
            <person name="Ren Q."/>
            <person name="Rosovitz M.J."/>
            <person name="Selengut J.D."/>
            <person name="Shrivastava S."/>
            <person name="Sullivan S.A."/>
            <person name="Tapia R."/>
            <person name="Thompson L.S."/>
            <person name="Watkins K.L."/>
            <person name="Yang Q."/>
            <person name="Yu C."/>
            <person name="Zafar N."/>
            <person name="Zhou L."/>
            <person name="Kuske C.R."/>
        </authorList>
    </citation>
    <scope>NUCLEOTIDE SEQUENCE [LARGE SCALE GENOMIC DNA]</scope>
    <source>
        <strain evidence="1 2">Ellin345</strain>
    </source>
</reference>
<name>Q1IT57_KORVE</name>
<sequence length="83" mass="8756">MPGSKGENVIRPYGEGMSSYPTVLLESNGTRIEARCSQCGCILQLLDSPRAALFAAASLQAQLETHACISRDMVAPGAETSAR</sequence>
<organism evidence="1 2">
    <name type="scientific">Koribacter versatilis (strain Ellin345)</name>
    <dbReference type="NCBI Taxonomy" id="204669"/>
    <lineage>
        <taxon>Bacteria</taxon>
        <taxon>Pseudomonadati</taxon>
        <taxon>Acidobacteriota</taxon>
        <taxon>Terriglobia</taxon>
        <taxon>Terriglobales</taxon>
        <taxon>Candidatus Korobacteraceae</taxon>
        <taxon>Candidatus Korobacter</taxon>
    </lineage>
</organism>
<proteinExistence type="predicted"/>